<dbReference type="PANTHER" id="PTHR45674:SF4">
    <property type="entry name" value="DNA LIGASE 1"/>
    <property type="match status" value="1"/>
</dbReference>
<dbReference type="GO" id="GO:0005634">
    <property type="term" value="C:nucleus"/>
    <property type="evidence" value="ECO:0007669"/>
    <property type="project" value="TreeGrafter"/>
</dbReference>
<dbReference type="GO" id="GO:0003910">
    <property type="term" value="F:DNA ligase (ATP) activity"/>
    <property type="evidence" value="ECO:0007669"/>
    <property type="project" value="UniProtKB-EC"/>
</dbReference>
<feature type="compositionally biased region" description="Acidic residues" evidence="14">
    <location>
        <begin position="216"/>
        <end position="244"/>
    </location>
</feature>
<keyword evidence="2 12" id="KW-0436">Ligase</keyword>
<dbReference type="InParanoid" id="D8LFE0"/>
<dbReference type="GO" id="GO:0051301">
    <property type="term" value="P:cell division"/>
    <property type="evidence" value="ECO:0007669"/>
    <property type="project" value="UniProtKB-KW"/>
</dbReference>
<dbReference type="FunFam" id="3.30.470.30:FF:000016">
    <property type="entry name" value="DNA ligase"/>
    <property type="match status" value="1"/>
</dbReference>
<dbReference type="GO" id="GO:0005524">
    <property type="term" value="F:ATP binding"/>
    <property type="evidence" value="ECO:0007669"/>
    <property type="project" value="UniProtKB-KW"/>
</dbReference>
<dbReference type="InterPro" id="IPR012308">
    <property type="entry name" value="DNA_ligase_ATP-dep_N"/>
</dbReference>
<evidence type="ECO:0000256" key="6">
    <source>
        <dbReference type="ARBA" id="ARBA00022763"/>
    </source>
</evidence>
<evidence type="ECO:0000256" key="3">
    <source>
        <dbReference type="ARBA" id="ARBA00022618"/>
    </source>
</evidence>
<evidence type="ECO:0000256" key="4">
    <source>
        <dbReference type="ARBA" id="ARBA00022705"/>
    </source>
</evidence>
<dbReference type="Gene3D" id="1.10.3260.10">
    <property type="entry name" value="DNA ligase, ATP-dependent, N-terminal domain"/>
    <property type="match status" value="1"/>
</dbReference>
<dbReference type="eggNOG" id="KOG0967">
    <property type="taxonomic scope" value="Eukaryota"/>
</dbReference>
<evidence type="ECO:0000256" key="13">
    <source>
        <dbReference type="RuleBase" id="RU004196"/>
    </source>
</evidence>
<dbReference type="NCBIfam" id="TIGR00574">
    <property type="entry name" value="dnl1"/>
    <property type="match status" value="1"/>
</dbReference>
<keyword evidence="8 12" id="KW-0233">DNA recombination</keyword>
<evidence type="ECO:0000256" key="11">
    <source>
        <dbReference type="ARBA" id="ARBA00034003"/>
    </source>
</evidence>
<dbReference type="GO" id="GO:0071897">
    <property type="term" value="P:DNA biosynthetic process"/>
    <property type="evidence" value="ECO:0007669"/>
    <property type="project" value="InterPro"/>
</dbReference>
<dbReference type="Pfam" id="PF04675">
    <property type="entry name" value="DNA_ligase_A_N"/>
    <property type="match status" value="1"/>
</dbReference>
<dbReference type="Pfam" id="PF01068">
    <property type="entry name" value="DNA_ligase_A_M"/>
    <property type="match status" value="1"/>
</dbReference>
<keyword evidence="7 12" id="KW-0067">ATP-binding</keyword>
<dbReference type="EMBL" id="FN649743">
    <property type="protein sequence ID" value="CBN75600.1"/>
    <property type="molecule type" value="Genomic_DNA"/>
</dbReference>
<dbReference type="EMBL" id="FN648054">
    <property type="protein sequence ID" value="CBN75600.1"/>
    <property type="molecule type" value="Genomic_DNA"/>
</dbReference>
<feature type="compositionally biased region" description="Basic and acidic residues" evidence="14">
    <location>
        <begin position="510"/>
        <end position="519"/>
    </location>
</feature>
<dbReference type="PROSITE" id="PS00697">
    <property type="entry name" value="DNA_LIGASE_A1"/>
    <property type="match status" value="1"/>
</dbReference>
<evidence type="ECO:0000256" key="5">
    <source>
        <dbReference type="ARBA" id="ARBA00022741"/>
    </source>
</evidence>
<dbReference type="PROSITE" id="PS00333">
    <property type="entry name" value="DNA_LIGASE_A2"/>
    <property type="match status" value="1"/>
</dbReference>
<keyword evidence="10" id="KW-0131">Cell cycle</keyword>
<evidence type="ECO:0000256" key="8">
    <source>
        <dbReference type="ARBA" id="ARBA00023172"/>
    </source>
</evidence>
<dbReference type="PANTHER" id="PTHR45674">
    <property type="entry name" value="DNA LIGASE 1/3 FAMILY MEMBER"/>
    <property type="match status" value="1"/>
</dbReference>
<evidence type="ECO:0000256" key="12">
    <source>
        <dbReference type="RuleBase" id="RU000617"/>
    </source>
</evidence>
<dbReference type="AlphaFoldDB" id="D8LFE0"/>
<evidence type="ECO:0000256" key="7">
    <source>
        <dbReference type="ARBA" id="ARBA00022840"/>
    </source>
</evidence>
<dbReference type="GO" id="GO:0006273">
    <property type="term" value="P:lagging strand elongation"/>
    <property type="evidence" value="ECO:0007669"/>
    <property type="project" value="TreeGrafter"/>
</dbReference>
<dbReference type="FunFam" id="2.40.50.140:FF:000062">
    <property type="entry name" value="DNA ligase"/>
    <property type="match status" value="1"/>
</dbReference>
<keyword evidence="5 12" id="KW-0547">Nucleotide-binding</keyword>
<evidence type="ECO:0000313" key="17">
    <source>
        <dbReference type="Proteomes" id="UP000002630"/>
    </source>
</evidence>
<feature type="region of interest" description="Disordered" evidence="14">
    <location>
        <begin position="999"/>
        <end position="1043"/>
    </location>
</feature>
<dbReference type="FunCoup" id="D8LFE0">
    <property type="interactions" value="354"/>
</dbReference>
<dbReference type="GO" id="GO:0005739">
    <property type="term" value="C:mitochondrion"/>
    <property type="evidence" value="ECO:0007669"/>
    <property type="project" value="TreeGrafter"/>
</dbReference>
<dbReference type="OMA" id="CYATHSE"/>
<dbReference type="GO" id="GO:0006310">
    <property type="term" value="P:DNA recombination"/>
    <property type="evidence" value="ECO:0007669"/>
    <property type="project" value="UniProtKB-KW"/>
</dbReference>
<feature type="compositionally biased region" description="Pro residues" evidence="14">
    <location>
        <begin position="19"/>
        <end position="33"/>
    </location>
</feature>
<protein>
    <recommendedName>
        <fullName evidence="12">DNA ligase</fullName>
        <ecNumber evidence="12">6.5.1.1</ecNumber>
    </recommendedName>
</protein>
<dbReference type="PROSITE" id="PS50160">
    <property type="entry name" value="DNA_LIGASE_A3"/>
    <property type="match status" value="1"/>
</dbReference>
<dbReference type="CDD" id="cd07900">
    <property type="entry name" value="Adenylation_DNA_ligase_I_Euk"/>
    <property type="match status" value="1"/>
</dbReference>
<dbReference type="InterPro" id="IPR012309">
    <property type="entry name" value="DNA_ligase_ATP-dep_C"/>
</dbReference>
<dbReference type="InterPro" id="IPR036599">
    <property type="entry name" value="DNA_ligase_N_sf"/>
</dbReference>
<dbReference type="InterPro" id="IPR012310">
    <property type="entry name" value="DNA_ligase_ATP-dep_cent"/>
</dbReference>
<dbReference type="Gene3D" id="3.30.470.30">
    <property type="entry name" value="DNA ligase/mRNA capping enzyme"/>
    <property type="match status" value="1"/>
</dbReference>
<comment type="catalytic activity">
    <reaction evidence="11 12">
        <text>ATP + (deoxyribonucleotide)n-3'-hydroxyl + 5'-phospho-(deoxyribonucleotide)m = (deoxyribonucleotide)n+m + AMP + diphosphate.</text>
        <dbReference type="EC" id="6.5.1.1"/>
    </reaction>
</comment>
<feature type="compositionally biased region" description="Basic and acidic residues" evidence="14">
    <location>
        <begin position="530"/>
        <end position="555"/>
    </location>
</feature>
<sequence length="1043" mass="111836">MQKSITSFFGGPKDGAADPPSPPKPRPPSAKPSPKPKPKAAKKAPEPAATKKPKPRRVVDGDGEDEAKPASPSPAGTSNAEEKGNGESLSPEKNTAVAAGKRKQAAGEGAAEEEETAAAAAPRGGKAGDDELEGGEDAPAQKKPRRLRRLAEKKANAAAEDSDDDMFGAGAAVGEETAKGEKKSAAMDVVELGNDDDDGSGEEEAEEEAEPHTAGEEEEEEEEEEEAGEEEEDEDEEDAGEVEGEGAKKTKGASGTVASALMAGAKRASGAPPPKKKVKGSTAASLVIAKTEDLLAKASWKKGQPVPFSAVAEMFDRVEQTSKRLEIQEILRGFLCTVIALTPEDLVPCVYLACNQLAPSYEGMELGIGDMVLQKSIQGATGRSAKDIKAAAQKAGDLGEVAQHSTKSQGTLSFGQTIKALSARDGLERYRAIARVKGNSSGEDKINRIKKMLVSCKGLQAKYIIRGLQGKMRVGLTDTTVMVSLSHAAVTCPSEAVLAAEEAEKVLADQEREGGKADDDCGGGGGGGKGEGDERPVDATGEEKAGGSDDGKEGVAGEPAAVADKSGDGKDGGGGEEEDASQEEEIDGLIPVARALRDTPASHLEQRLELACQLVKQAYSECRNLDQIIKAILSTPLYRLQQACRLTPGVPVLPMLAKPTKSIGEVLQRLSGQEFTCEYKYDGVRAQVHHKEDGSLRFFSRNSKDSSSELPDLIPVMKDCVKEGVSSYVIDTEVVAYDRETGNLLPFQMLSTRGRKDVDAEDVKVKVIVEAFDMLYLNGQSLLQKPLKQRRRLLRSTFKEVDGRFRFATFMDHKEDGDTGPIEEFLSEAVKGNCEGLMVKTLTANSSYEPSKRSLNWLKLKKDYLQADGGGVGDSLDLVPIGAFFGKGKRTGKYGAYLLACYEPDREEYQSVCKIGTGFTDEILNSFWEELKEHTVEQRPRYYNVADSLSPDVWLAPHKVWEVKCADLSKSPVHKAAIGKIAQEPDRGISIRFPRLLREREDKDPEQATTSDQILDMYEGQDVVKSNAAGGQANNAADDDWEL</sequence>
<feature type="compositionally biased region" description="Acidic residues" evidence="14">
    <location>
        <begin position="574"/>
        <end position="585"/>
    </location>
</feature>
<dbReference type="STRING" id="2880.D8LFE0"/>
<dbReference type="EC" id="6.5.1.1" evidence="12"/>
<dbReference type="InterPro" id="IPR016059">
    <property type="entry name" value="DNA_ligase_ATP-dep_CS"/>
</dbReference>
<feature type="compositionally biased region" description="Low complexity" evidence="14">
    <location>
        <begin position="1027"/>
        <end position="1036"/>
    </location>
</feature>
<evidence type="ECO:0000256" key="14">
    <source>
        <dbReference type="SAM" id="MobiDB-lite"/>
    </source>
</evidence>
<feature type="region of interest" description="Disordered" evidence="14">
    <location>
        <begin position="1"/>
        <end position="255"/>
    </location>
</feature>
<feature type="domain" description="ATP-dependent DNA ligase family profile" evidence="15">
    <location>
        <begin position="760"/>
        <end position="903"/>
    </location>
</feature>
<organism evidence="16 17">
    <name type="scientific">Ectocarpus siliculosus</name>
    <name type="common">Brown alga</name>
    <name type="synonym">Conferva siliculosa</name>
    <dbReference type="NCBI Taxonomy" id="2880"/>
    <lineage>
        <taxon>Eukaryota</taxon>
        <taxon>Sar</taxon>
        <taxon>Stramenopiles</taxon>
        <taxon>Ochrophyta</taxon>
        <taxon>PX clade</taxon>
        <taxon>Phaeophyceae</taxon>
        <taxon>Ectocarpales</taxon>
        <taxon>Ectocarpaceae</taxon>
        <taxon>Ectocarpus</taxon>
    </lineage>
</organism>
<dbReference type="SUPFAM" id="SSF56091">
    <property type="entry name" value="DNA ligase/mRNA capping enzyme, catalytic domain"/>
    <property type="match status" value="1"/>
</dbReference>
<dbReference type="Pfam" id="PF04679">
    <property type="entry name" value="DNA_ligase_A_C"/>
    <property type="match status" value="1"/>
</dbReference>
<dbReference type="Proteomes" id="UP000002630">
    <property type="component" value="Linkage Group LG18"/>
</dbReference>
<feature type="compositionally biased region" description="Basic and acidic residues" evidence="14">
    <location>
        <begin position="176"/>
        <end position="185"/>
    </location>
</feature>
<dbReference type="GO" id="GO:0006281">
    <property type="term" value="P:DNA repair"/>
    <property type="evidence" value="ECO:0007669"/>
    <property type="project" value="UniProtKB-KW"/>
</dbReference>
<gene>
    <name evidence="16" type="ORF">Esi_0148_0042</name>
</gene>
<comment type="similarity">
    <text evidence="1 13">Belongs to the ATP-dependent DNA ligase family.</text>
</comment>
<evidence type="ECO:0000256" key="10">
    <source>
        <dbReference type="ARBA" id="ARBA00023306"/>
    </source>
</evidence>
<accession>D8LFE0</accession>
<dbReference type="Gene3D" id="2.40.50.140">
    <property type="entry name" value="Nucleic acid-binding proteins"/>
    <property type="match status" value="1"/>
</dbReference>
<dbReference type="OrthoDB" id="206088at2759"/>
<evidence type="ECO:0000256" key="1">
    <source>
        <dbReference type="ARBA" id="ARBA00007572"/>
    </source>
</evidence>
<reference evidence="16 17" key="1">
    <citation type="journal article" date="2010" name="Nature">
        <title>The Ectocarpus genome and the independent evolution of multicellularity in brown algae.</title>
        <authorList>
            <person name="Cock J.M."/>
            <person name="Sterck L."/>
            <person name="Rouze P."/>
            <person name="Scornet D."/>
            <person name="Allen A.E."/>
            <person name="Amoutzias G."/>
            <person name="Anthouard V."/>
            <person name="Artiguenave F."/>
            <person name="Aury J.M."/>
            <person name="Badger J.H."/>
            <person name="Beszteri B."/>
            <person name="Billiau K."/>
            <person name="Bonnet E."/>
            <person name="Bothwell J.H."/>
            <person name="Bowler C."/>
            <person name="Boyen C."/>
            <person name="Brownlee C."/>
            <person name="Carrano C.J."/>
            <person name="Charrier B."/>
            <person name="Cho G.Y."/>
            <person name="Coelho S.M."/>
            <person name="Collen J."/>
            <person name="Corre E."/>
            <person name="Da Silva C."/>
            <person name="Delage L."/>
            <person name="Delaroque N."/>
            <person name="Dittami S.M."/>
            <person name="Doulbeau S."/>
            <person name="Elias M."/>
            <person name="Farnham G."/>
            <person name="Gachon C.M."/>
            <person name="Gschloessl B."/>
            <person name="Heesch S."/>
            <person name="Jabbari K."/>
            <person name="Jubin C."/>
            <person name="Kawai H."/>
            <person name="Kimura K."/>
            <person name="Kloareg B."/>
            <person name="Kupper F.C."/>
            <person name="Lang D."/>
            <person name="Le Bail A."/>
            <person name="Leblanc C."/>
            <person name="Lerouge P."/>
            <person name="Lohr M."/>
            <person name="Lopez P.J."/>
            <person name="Martens C."/>
            <person name="Maumus F."/>
            <person name="Michel G."/>
            <person name="Miranda-Saavedra D."/>
            <person name="Morales J."/>
            <person name="Moreau H."/>
            <person name="Motomura T."/>
            <person name="Nagasato C."/>
            <person name="Napoli C.A."/>
            <person name="Nelson D.R."/>
            <person name="Nyvall-Collen P."/>
            <person name="Peters A.F."/>
            <person name="Pommier C."/>
            <person name="Potin P."/>
            <person name="Poulain J."/>
            <person name="Quesneville H."/>
            <person name="Read B."/>
            <person name="Rensing S.A."/>
            <person name="Ritter A."/>
            <person name="Rousvoal S."/>
            <person name="Samanta M."/>
            <person name="Samson G."/>
            <person name="Schroeder D.C."/>
            <person name="Segurens B."/>
            <person name="Strittmatter M."/>
            <person name="Tonon T."/>
            <person name="Tregear J.W."/>
            <person name="Valentin K."/>
            <person name="von Dassow P."/>
            <person name="Yamagishi T."/>
            <person name="Van de Peer Y."/>
            <person name="Wincker P."/>
        </authorList>
    </citation>
    <scope>NUCLEOTIDE SEQUENCE [LARGE SCALE GENOMIC DNA]</scope>
    <source>
        <strain evidence="17">Ec32 / CCAP1310/4</strain>
    </source>
</reference>
<evidence type="ECO:0000313" key="16">
    <source>
        <dbReference type="EMBL" id="CBN75600.1"/>
    </source>
</evidence>
<keyword evidence="9 12" id="KW-0234">DNA repair</keyword>
<dbReference type="SUPFAM" id="SSF50249">
    <property type="entry name" value="Nucleic acid-binding proteins"/>
    <property type="match status" value="1"/>
</dbReference>
<dbReference type="InterPro" id="IPR012340">
    <property type="entry name" value="NA-bd_OB-fold"/>
</dbReference>
<evidence type="ECO:0000259" key="15">
    <source>
        <dbReference type="PROSITE" id="PS50160"/>
    </source>
</evidence>
<keyword evidence="17" id="KW-1185">Reference proteome</keyword>
<proteinExistence type="inferred from homology"/>
<dbReference type="InterPro" id="IPR050191">
    <property type="entry name" value="ATP-dep_DNA_ligase"/>
</dbReference>
<keyword evidence="6 12" id="KW-0227">DNA damage</keyword>
<dbReference type="SUPFAM" id="SSF117018">
    <property type="entry name" value="ATP-dependent DNA ligase DNA-binding domain"/>
    <property type="match status" value="1"/>
</dbReference>
<evidence type="ECO:0000256" key="9">
    <source>
        <dbReference type="ARBA" id="ARBA00023204"/>
    </source>
</evidence>
<keyword evidence="3" id="KW-0132">Cell division</keyword>
<feature type="compositionally biased region" description="Acidic residues" evidence="14">
    <location>
        <begin position="193"/>
        <end position="209"/>
    </location>
</feature>
<evidence type="ECO:0000256" key="2">
    <source>
        <dbReference type="ARBA" id="ARBA00022598"/>
    </source>
</evidence>
<dbReference type="InterPro" id="IPR000977">
    <property type="entry name" value="DNA_ligase_ATP-dep"/>
</dbReference>
<dbReference type="CDD" id="cd07969">
    <property type="entry name" value="OBF_DNA_ligase_I"/>
    <property type="match status" value="1"/>
</dbReference>
<dbReference type="Gene3D" id="3.30.1490.70">
    <property type="match status" value="1"/>
</dbReference>
<name>D8LFE0_ECTSI</name>
<dbReference type="GO" id="GO:0003677">
    <property type="term" value="F:DNA binding"/>
    <property type="evidence" value="ECO:0007669"/>
    <property type="project" value="InterPro"/>
</dbReference>
<feature type="region of interest" description="Disordered" evidence="14">
    <location>
        <begin position="510"/>
        <end position="585"/>
    </location>
</feature>
<keyword evidence="4" id="KW-0235">DNA replication</keyword>